<keyword evidence="3" id="KW-1185">Reference proteome</keyword>
<gene>
    <name evidence="2" type="ORF">A176_006162</name>
</gene>
<name>A0A0H4X6M9_9BACT</name>
<dbReference type="KEGG" id="mym:A176_006162"/>
<dbReference type="EMBL" id="CP012109">
    <property type="protein sequence ID" value="AKQ69250.1"/>
    <property type="molecule type" value="Genomic_DNA"/>
</dbReference>
<evidence type="ECO:0008006" key="4">
    <source>
        <dbReference type="Google" id="ProtNLM"/>
    </source>
</evidence>
<keyword evidence="1" id="KW-0472">Membrane</keyword>
<dbReference type="RefSeq" id="WP_002635574.1">
    <property type="nucleotide sequence ID" value="NZ_CP012109.1"/>
</dbReference>
<protein>
    <recommendedName>
        <fullName evidence="4">DUF3592 domain-containing protein</fullName>
    </recommendedName>
</protein>
<reference evidence="2 3" key="1">
    <citation type="journal article" date="2016" name="PLoS ONE">
        <title>Complete Genome Sequence and Comparative Genomics of a Novel Myxobacterium Myxococcus hansupus.</title>
        <authorList>
            <person name="Sharma G."/>
            <person name="Narwani T."/>
            <person name="Subramanian S."/>
        </authorList>
    </citation>
    <scope>NUCLEOTIDE SEQUENCE [LARGE SCALE GENOMIC DNA]</scope>
    <source>
        <strain evidence="3">mixupus</strain>
    </source>
</reference>
<feature type="transmembrane region" description="Helical" evidence="1">
    <location>
        <begin position="12"/>
        <end position="29"/>
    </location>
</feature>
<organism evidence="2 3">
    <name type="scientific">Pseudomyxococcus hansupus</name>
    <dbReference type="NCBI Taxonomy" id="1297742"/>
    <lineage>
        <taxon>Bacteria</taxon>
        <taxon>Pseudomonadati</taxon>
        <taxon>Myxococcota</taxon>
        <taxon>Myxococcia</taxon>
        <taxon>Myxococcales</taxon>
        <taxon>Cystobacterineae</taxon>
        <taxon>Myxococcaceae</taxon>
        <taxon>Pseudomyxococcus</taxon>
    </lineage>
</organism>
<evidence type="ECO:0000313" key="3">
    <source>
        <dbReference type="Proteomes" id="UP000009026"/>
    </source>
</evidence>
<accession>A0A0H4X6M9</accession>
<keyword evidence="1" id="KW-0812">Transmembrane</keyword>
<evidence type="ECO:0000313" key="2">
    <source>
        <dbReference type="EMBL" id="AKQ69250.1"/>
    </source>
</evidence>
<proteinExistence type="predicted"/>
<keyword evidence="1" id="KW-1133">Transmembrane helix</keyword>
<sequence>MLGHDNGMEWALALGAFAGAMALIAAVILRRARRTRVNVWTQGQRARARLVKAEPGVRDRNREPTTLMTFQVDDLESGTPWLLVQQRTLRPEHARRLVPGMELEIRYLPEARYSAVVIPMFDEEESP</sequence>
<dbReference type="OrthoDB" id="9952000at2"/>
<dbReference type="Proteomes" id="UP000009026">
    <property type="component" value="Chromosome"/>
</dbReference>
<dbReference type="STRING" id="1297742.A176_006162"/>
<evidence type="ECO:0000256" key="1">
    <source>
        <dbReference type="SAM" id="Phobius"/>
    </source>
</evidence>
<dbReference type="AlphaFoldDB" id="A0A0H4X6M9"/>
<dbReference type="PATRIC" id="fig|1297742.4.peg.6254"/>